<dbReference type="GO" id="GO:0033041">
    <property type="term" value="F:sweet taste receptor activity"/>
    <property type="evidence" value="ECO:0007669"/>
    <property type="project" value="TreeGrafter"/>
</dbReference>
<evidence type="ECO:0000313" key="10">
    <source>
        <dbReference type="EMBL" id="SSX26963.1"/>
    </source>
</evidence>
<evidence type="ECO:0000256" key="8">
    <source>
        <dbReference type="PIRNR" id="PIRNR038981"/>
    </source>
</evidence>
<keyword evidence="6 9" id="KW-0472">Membrane</keyword>
<feature type="transmembrane region" description="Helical" evidence="9">
    <location>
        <begin position="83"/>
        <end position="103"/>
    </location>
</feature>
<dbReference type="PANTHER" id="PTHR21421">
    <property type="entry name" value="GUSTATORY RECEPTOR"/>
    <property type="match status" value="1"/>
</dbReference>
<evidence type="ECO:0000256" key="1">
    <source>
        <dbReference type="ARBA" id="ARBA00004651"/>
    </source>
</evidence>
<evidence type="ECO:0000256" key="9">
    <source>
        <dbReference type="SAM" id="Phobius"/>
    </source>
</evidence>
<evidence type="ECO:0000256" key="2">
    <source>
        <dbReference type="ARBA" id="ARBA00005327"/>
    </source>
</evidence>
<evidence type="ECO:0000256" key="6">
    <source>
        <dbReference type="ARBA" id="ARBA00023136"/>
    </source>
</evidence>
<evidence type="ECO:0000256" key="3">
    <source>
        <dbReference type="ARBA" id="ARBA00022475"/>
    </source>
</evidence>
<feature type="transmembrane region" description="Helical" evidence="9">
    <location>
        <begin position="298"/>
        <end position="319"/>
    </location>
</feature>
<evidence type="ECO:0000256" key="7">
    <source>
        <dbReference type="ARBA" id="ARBA00023170"/>
    </source>
</evidence>
<reference evidence="10" key="1">
    <citation type="submission" date="2018-07" db="EMBL/GenBank/DDBJ databases">
        <authorList>
            <person name="Quirk P.G."/>
            <person name="Krulwich T.A."/>
        </authorList>
    </citation>
    <scope>NUCLEOTIDE SEQUENCE</scope>
</reference>
<feature type="transmembrane region" description="Helical" evidence="9">
    <location>
        <begin position="370"/>
        <end position="388"/>
    </location>
</feature>
<comment type="subcellular location">
    <subcellularLocation>
        <location evidence="1">Cell membrane</location>
        <topology evidence="1">Multi-pass membrane protein</topology>
    </subcellularLocation>
</comment>
<dbReference type="VEuPathDB" id="VectorBase:CSON014046"/>
<keyword evidence="4 9" id="KW-0812">Transmembrane</keyword>
<accession>A0A336MDU1</accession>
<protein>
    <recommendedName>
        <fullName evidence="8">Gustatory receptor</fullName>
    </recommendedName>
</protein>
<evidence type="ECO:0000256" key="5">
    <source>
        <dbReference type="ARBA" id="ARBA00022989"/>
    </source>
</evidence>
<dbReference type="PIRSF" id="PIRSF038981">
    <property type="entry name" value="GRP"/>
    <property type="match status" value="1"/>
</dbReference>
<keyword evidence="5 9" id="KW-1133">Transmembrane helix</keyword>
<proteinExistence type="inferred from homology"/>
<dbReference type="GO" id="GO:0005886">
    <property type="term" value="C:plasma membrane"/>
    <property type="evidence" value="ECO:0007669"/>
    <property type="project" value="UniProtKB-SubCell"/>
</dbReference>
<keyword evidence="7 8" id="KW-0675">Receptor</keyword>
<gene>
    <name evidence="10" type="primary">CSON014046</name>
</gene>
<dbReference type="AlphaFoldDB" id="A0A336MDU1"/>
<dbReference type="InterPro" id="IPR009318">
    <property type="entry name" value="Gustatory_rcpt"/>
</dbReference>
<feature type="transmembrane region" description="Helical" evidence="9">
    <location>
        <begin position="136"/>
        <end position="162"/>
    </location>
</feature>
<comment type="function">
    <text evidence="8">Plays a role in the sugar gustatory response.</text>
</comment>
<dbReference type="GO" id="GO:0007165">
    <property type="term" value="P:signal transduction"/>
    <property type="evidence" value="ECO:0007669"/>
    <property type="project" value="UniProtKB-KW"/>
</dbReference>
<name>A0A336MDU1_CULSO</name>
<evidence type="ECO:0000256" key="4">
    <source>
        <dbReference type="ARBA" id="ARBA00022692"/>
    </source>
</evidence>
<dbReference type="PANTHER" id="PTHR21421:SF29">
    <property type="entry name" value="GUSTATORY RECEPTOR 5A FOR TREHALOSE-RELATED"/>
    <property type="match status" value="1"/>
</dbReference>
<dbReference type="EMBL" id="UFQT01000752">
    <property type="protein sequence ID" value="SSX26963.1"/>
    <property type="molecule type" value="Genomic_DNA"/>
</dbReference>
<feature type="transmembrane region" description="Helical" evidence="9">
    <location>
        <begin position="56"/>
        <end position="77"/>
    </location>
</feature>
<dbReference type="Pfam" id="PF06151">
    <property type="entry name" value="Trehalose_recp"/>
    <property type="match status" value="1"/>
</dbReference>
<keyword evidence="8" id="KW-0807">Transducer</keyword>
<organism evidence="10">
    <name type="scientific">Culicoides sonorensis</name>
    <name type="common">Biting midge</name>
    <dbReference type="NCBI Taxonomy" id="179676"/>
    <lineage>
        <taxon>Eukaryota</taxon>
        <taxon>Metazoa</taxon>
        <taxon>Ecdysozoa</taxon>
        <taxon>Arthropoda</taxon>
        <taxon>Hexapoda</taxon>
        <taxon>Insecta</taxon>
        <taxon>Pterygota</taxon>
        <taxon>Neoptera</taxon>
        <taxon>Endopterygota</taxon>
        <taxon>Diptera</taxon>
        <taxon>Nematocera</taxon>
        <taxon>Chironomoidea</taxon>
        <taxon>Ceratopogonidae</taxon>
        <taxon>Ceratopogoninae</taxon>
        <taxon>Culicoides</taxon>
        <taxon>Monoculicoides</taxon>
    </lineage>
</organism>
<comment type="similarity">
    <text evidence="2">Belongs to the insect chemoreceptor superfamily. Gustatory receptor (GR) family. Gr5a subfamily.</text>
</comment>
<sequence>MAQKVSVFNSRHSYGFNYGISHILYMAQIFGLMPVENVMKHDVLLLQFKLFSMRSIYSMICIFGLCLNIISAFISLYKFDFEFTSLIFYGLNTYVFIEFFIIAQNWPRLMRHWERVEYLIIKNRGKTFDKKLTHRLWITAIVITICCWMEHIGSFLSTIAYVVKCKPESPYKDFFYGHLEHIFHVIPFNTPLVIIGKYFNIISTFAWNFMDLFVILNSIGMAHTFKIFADFVIHESEKNTNDQFWSKQRQIYQKLVDLVNELDDETCRINLVSYSNNVYFIVVQLLNSIRPLPPLLAFYFWFSLIYLIMRTIAISIFGAEIQIQAKRPLYALRKVKSENWSEELRRFNNELINVTVGITGKKFFFINRSLLLTVAGTIITYELVLVSFRNEEQNSEIVCPRLSHLTHYREQMQVDLLFEIGSKPIHM</sequence>
<feature type="transmembrane region" description="Helical" evidence="9">
    <location>
        <begin position="16"/>
        <end position="35"/>
    </location>
</feature>
<keyword evidence="3" id="KW-1003">Cell membrane</keyword>